<dbReference type="InterPro" id="IPR053269">
    <property type="entry name" value="Asp-Met_ligase"/>
</dbReference>
<dbReference type="PANTHER" id="PTHR37018">
    <property type="entry name" value="CULTURE SPECIFIC PROTEIN, PUTATIVE (AFU_ORTHOLOGUE AFUA_2G00130)-RELATED"/>
    <property type="match status" value="1"/>
</dbReference>
<feature type="domain" description="ATP-grasp" evidence="2">
    <location>
        <begin position="136"/>
        <end position="330"/>
    </location>
</feature>
<accession>A0AAI8DHI3</accession>
<dbReference type="InterPro" id="IPR011761">
    <property type="entry name" value="ATP-grasp"/>
</dbReference>
<dbReference type="GO" id="GO:0005524">
    <property type="term" value="F:ATP binding"/>
    <property type="evidence" value="ECO:0007669"/>
    <property type="project" value="UniProtKB-UniRule"/>
</dbReference>
<protein>
    <submittedName>
        <fullName evidence="3">ATP-grasp domain-containing protein</fullName>
    </submittedName>
</protein>
<dbReference type="KEGG" id="sscu:CEP64_02665"/>
<evidence type="ECO:0000256" key="1">
    <source>
        <dbReference type="PROSITE-ProRule" id="PRU00409"/>
    </source>
</evidence>
<reference evidence="4" key="1">
    <citation type="submission" date="2017-06" db="EMBL/GenBank/DDBJ databases">
        <title>FDA dAtabase for Regulatory Grade micrObial Sequences (FDA-ARGOS): Supporting development and validation of Infectious Disease Dx tests.</title>
        <authorList>
            <person name="Goldberg B."/>
            <person name="Campos J."/>
            <person name="Tallon L."/>
            <person name="Sadzewicz L."/>
            <person name="Sengamalay N."/>
            <person name="Ott S."/>
            <person name="Godinez A."/>
            <person name="Nagaraj S."/>
            <person name="Vavikolanu K."/>
            <person name="Nadendla S."/>
            <person name="George J."/>
            <person name="Geyer C."/>
            <person name="Sichtig H."/>
        </authorList>
    </citation>
    <scope>NUCLEOTIDE SEQUENCE [LARGE SCALE GENOMIC DNA]</scope>
    <source>
        <strain evidence="4">FDAARGOS_285</strain>
    </source>
</reference>
<dbReference type="PANTHER" id="PTHR37018:SF1">
    <property type="entry name" value="CULTURE SPECIFIC PROTEIN, PUTATIVE (AFU_ORTHOLOGUE AFUA_2G00130)-RELATED"/>
    <property type="match status" value="1"/>
</dbReference>
<evidence type="ECO:0000313" key="3">
    <source>
        <dbReference type="EMBL" id="ASE33541.1"/>
    </source>
</evidence>
<organism evidence="3 4">
    <name type="scientific">Mammaliicoccus sciuri</name>
    <name type="common">Staphylococcus sciuri</name>
    <dbReference type="NCBI Taxonomy" id="1296"/>
    <lineage>
        <taxon>Bacteria</taxon>
        <taxon>Bacillati</taxon>
        <taxon>Bacillota</taxon>
        <taxon>Bacilli</taxon>
        <taxon>Bacillales</taxon>
        <taxon>Staphylococcaceae</taxon>
        <taxon>Mammaliicoccus</taxon>
    </lineage>
</organism>
<dbReference type="GO" id="GO:0046872">
    <property type="term" value="F:metal ion binding"/>
    <property type="evidence" value="ECO:0007669"/>
    <property type="project" value="InterPro"/>
</dbReference>
<name>A0AAI8DHI3_MAMSC</name>
<sequence length="397" mass="46166">MKKEYRKPLNLTLRDLYEEDIVYNARPSYEDNPWLKAEEAQSNFLTAREMIISNMPMIVHEACLTDNVKRILKLVNVDIPSNIYTFKDRTQYEHLLQQLTAENKKIFFQYIHGQHLCKDEEYAVYKPKFIDLNNKSKIEQWTGGKYLPKREIVKAEEFEAAIQNWDLPLVIKPGDELPTAGGYGVMICYNEADLKKATNRIKEASDTKYIIIEQFIEEIENYCVQYVYSEKTGIQYIGAVKQLTDKYGFYNGNVNSNQVPQSVIEAGYEIMKNGVEYGYKGVSGFDLLVDKNHDVYAIDLNFRQNGSTSMLLLKDRLHEGFHKFLSYHSTGDNTHFINTIEQFIKNGHLYPLAYYDGDYFGKDNVKSRFVGIWHAETEEKALEQEQLFLDALSSQIE</sequence>
<dbReference type="Gene3D" id="3.30.470.20">
    <property type="entry name" value="ATP-grasp fold, B domain"/>
    <property type="match status" value="1"/>
</dbReference>
<proteinExistence type="predicted"/>
<dbReference type="AlphaFoldDB" id="A0AAI8DHI3"/>
<evidence type="ECO:0000259" key="2">
    <source>
        <dbReference type="PROSITE" id="PS50975"/>
    </source>
</evidence>
<dbReference type="RefSeq" id="WP_084755841.1">
    <property type="nucleotide sequence ID" value="NZ_CP022046.2"/>
</dbReference>
<dbReference type="EMBL" id="CP022046">
    <property type="protein sequence ID" value="ASE33541.1"/>
    <property type="molecule type" value="Genomic_DNA"/>
</dbReference>
<dbReference type="SUPFAM" id="SSF56059">
    <property type="entry name" value="Glutathione synthetase ATP-binding domain-like"/>
    <property type="match status" value="1"/>
</dbReference>
<dbReference type="PROSITE" id="PS50975">
    <property type="entry name" value="ATP_GRASP"/>
    <property type="match status" value="1"/>
</dbReference>
<dbReference type="Proteomes" id="UP000197058">
    <property type="component" value="Chromosome"/>
</dbReference>
<gene>
    <name evidence="3" type="ORF">CEP64_02665</name>
</gene>
<evidence type="ECO:0000313" key="4">
    <source>
        <dbReference type="Proteomes" id="UP000197058"/>
    </source>
</evidence>
<keyword evidence="1" id="KW-0547">Nucleotide-binding</keyword>
<keyword evidence="1" id="KW-0067">ATP-binding</keyword>